<evidence type="ECO:0000313" key="3">
    <source>
        <dbReference type="Proteomes" id="UP000192721"/>
    </source>
</evidence>
<dbReference type="RefSeq" id="WP_179140770.1">
    <property type="nucleotide sequence ID" value="NZ_MUKV01000017.1"/>
</dbReference>
<reference evidence="2 3" key="1">
    <citation type="submission" date="2017-02" db="EMBL/GenBank/DDBJ databases">
        <title>Chromobacterium haemolyticum H5244.</title>
        <authorList>
            <person name="Gulvik C.A."/>
        </authorList>
    </citation>
    <scope>NUCLEOTIDE SEQUENCE [LARGE SCALE GENOMIC DNA]</scope>
    <source>
        <strain evidence="2 3">H5244</strain>
    </source>
</reference>
<dbReference type="InterPro" id="IPR011972">
    <property type="entry name" value="CHP02285"/>
</dbReference>
<dbReference type="NCBIfam" id="TIGR02285">
    <property type="entry name" value="TIGR02285 family protein"/>
    <property type="match status" value="1"/>
</dbReference>
<evidence type="ECO:0000313" key="2">
    <source>
        <dbReference type="EMBL" id="OQS38045.1"/>
    </source>
</evidence>
<dbReference type="Proteomes" id="UP000192721">
    <property type="component" value="Unassembled WGS sequence"/>
</dbReference>
<sequence>MRALSAFAICRQLLLISWLASSAYANEPTSMTWVLSDRPPGFIIKDGKPTTGQNDIYLKLIIARWPETEHRFVVMSIPRANSELRNGSQLCRPNLIPTPERETFAFFTLTHMQLPEEVIIRRDSASKVPLNVQGEVMLERLIQQPNLKGIVAAGRSHSPQIARLLAAHSKDSNIQTALSLPSNGGLFKLLQLVRADYTLDFEQEFLYHHDDGLINLPIAGAAMVPVGIACPRTAWGRVAVMKIDQLLSEVVADPRYRQAQERWISPESLRRYQSQLDDFYRLRARATDPARYTLSPVR</sequence>
<evidence type="ECO:0000256" key="1">
    <source>
        <dbReference type="SAM" id="SignalP"/>
    </source>
</evidence>
<protein>
    <recommendedName>
        <fullName evidence="4">TIGR02285 family protein</fullName>
    </recommendedName>
</protein>
<dbReference type="AlphaFoldDB" id="A0A1W0CTF2"/>
<gene>
    <name evidence="2" type="ORF">B0T45_13655</name>
</gene>
<evidence type="ECO:0008006" key="4">
    <source>
        <dbReference type="Google" id="ProtNLM"/>
    </source>
</evidence>
<name>A0A1W0CTF2_9NEIS</name>
<dbReference type="EMBL" id="MUKV01000017">
    <property type="protein sequence ID" value="OQS38045.1"/>
    <property type="molecule type" value="Genomic_DNA"/>
</dbReference>
<accession>A0A1W0CTF2</accession>
<dbReference type="SUPFAM" id="SSF53850">
    <property type="entry name" value="Periplasmic binding protein-like II"/>
    <property type="match status" value="1"/>
</dbReference>
<feature type="signal peptide" evidence="1">
    <location>
        <begin position="1"/>
        <end position="25"/>
    </location>
</feature>
<proteinExistence type="predicted"/>
<comment type="caution">
    <text evidence="2">The sequence shown here is derived from an EMBL/GenBank/DDBJ whole genome shotgun (WGS) entry which is preliminary data.</text>
</comment>
<organism evidence="2 3">
    <name type="scientific">Chromobacterium haemolyticum</name>
    <dbReference type="NCBI Taxonomy" id="394935"/>
    <lineage>
        <taxon>Bacteria</taxon>
        <taxon>Pseudomonadati</taxon>
        <taxon>Pseudomonadota</taxon>
        <taxon>Betaproteobacteria</taxon>
        <taxon>Neisseriales</taxon>
        <taxon>Chromobacteriaceae</taxon>
        <taxon>Chromobacterium</taxon>
    </lineage>
</organism>
<keyword evidence="1" id="KW-0732">Signal</keyword>
<feature type="chain" id="PRO_5012144848" description="TIGR02285 family protein" evidence="1">
    <location>
        <begin position="26"/>
        <end position="298"/>
    </location>
</feature>